<reference evidence="1 2" key="1">
    <citation type="submission" date="2018-08" db="EMBL/GenBank/DDBJ databases">
        <title>The multiple taxonomic identification of Sphingomonas gilva.</title>
        <authorList>
            <person name="Zhu D."/>
            <person name="Zheng S."/>
        </authorList>
    </citation>
    <scope>NUCLEOTIDE SEQUENCE [LARGE SCALE GENOMIC DNA]</scope>
    <source>
        <strain evidence="1 2">ZDH117</strain>
    </source>
</reference>
<organism evidence="1 2">
    <name type="scientific">Sphingomonas gilva</name>
    <dbReference type="NCBI Taxonomy" id="2305907"/>
    <lineage>
        <taxon>Bacteria</taxon>
        <taxon>Pseudomonadati</taxon>
        <taxon>Pseudomonadota</taxon>
        <taxon>Alphaproteobacteria</taxon>
        <taxon>Sphingomonadales</taxon>
        <taxon>Sphingomonadaceae</taxon>
        <taxon>Sphingomonas</taxon>
    </lineage>
</organism>
<evidence type="ECO:0000313" key="2">
    <source>
        <dbReference type="Proteomes" id="UP000266693"/>
    </source>
</evidence>
<name>A0A396S1V5_9SPHN</name>
<dbReference type="InterPro" id="IPR036388">
    <property type="entry name" value="WH-like_DNA-bd_sf"/>
</dbReference>
<dbReference type="Proteomes" id="UP000266693">
    <property type="component" value="Unassembled WGS sequence"/>
</dbReference>
<protein>
    <submittedName>
        <fullName evidence="1">Uncharacterized protein</fullName>
    </submittedName>
</protein>
<dbReference type="InterPro" id="IPR036390">
    <property type="entry name" value="WH_DNA-bd_sf"/>
</dbReference>
<dbReference type="AlphaFoldDB" id="A0A396S1V5"/>
<evidence type="ECO:0000313" key="1">
    <source>
        <dbReference type="EMBL" id="RHW17355.1"/>
    </source>
</evidence>
<gene>
    <name evidence="1" type="ORF">D1610_10280</name>
</gene>
<dbReference type="SUPFAM" id="SSF46785">
    <property type="entry name" value="Winged helix' DNA-binding domain"/>
    <property type="match status" value="1"/>
</dbReference>
<dbReference type="EMBL" id="QWLV01000004">
    <property type="protein sequence ID" value="RHW17355.1"/>
    <property type="molecule type" value="Genomic_DNA"/>
</dbReference>
<dbReference type="GO" id="GO:0003700">
    <property type="term" value="F:DNA-binding transcription factor activity"/>
    <property type="evidence" value="ECO:0007669"/>
    <property type="project" value="InterPro"/>
</dbReference>
<keyword evidence="2" id="KW-1185">Reference proteome</keyword>
<comment type="caution">
    <text evidence="1">The sequence shown here is derived from an EMBL/GenBank/DDBJ whole genome shotgun (WGS) entry which is preliminary data.</text>
</comment>
<proteinExistence type="predicted"/>
<sequence>MNADRKTDPSDTSRHGFAIDELAKSIDEFRRNLAELRPTLIGEVGVERDEAFARRIYQARRERTKFFPGSDDLFGEPAWDALLDLFIAGESGRETTMSDAAAGACTSANSAQRWIAVLEARGLVERYADPHDRRRTLVRLTGPTADAMRRYLDSM</sequence>
<dbReference type="Gene3D" id="1.10.10.10">
    <property type="entry name" value="Winged helix-like DNA-binding domain superfamily/Winged helix DNA-binding domain"/>
    <property type="match status" value="1"/>
</dbReference>
<dbReference type="RefSeq" id="WP_118864103.1">
    <property type="nucleotide sequence ID" value="NZ_QWLV01000004.1"/>
</dbReference>
<accession>A0A396S1V5</accession>